<feature type="domain" description="Calcineurin-like phosphoesterase" evidence="2">
    <location>
        <begin position="112"/>
        <end position="286"/>
    </location>
</feature>
<protein>
    <submittedName>
        <fullName evidence="3">Metallophosphoesterase</fullName>
    </submittedName>
</protein>
<accession>A0AAU7DM05</accession>
<feature type="chain" id="PRO_5043627276" evidence="1">
    <location>
        <begin position="31"/>
        <end position="366"/>
    </location>
</feature>
<dbReference type="GO" id="GO:0016787">
    <property type="term" value="F:hydrolase activity"/>
    <property type="evidence" value="ECO:0007669"/>
    <property type="project" value="InterPro"/>
</dbReference>
<proteinExistence type="predicted"/>
<dbReference type="Gene3D" id="3.60.21.10">
    <property type="match status" value="1"/>
</dbReference>
<gene>
    <name evidence="3" type="ORF">P8935_00395</name>
</gene>
<evidence type="ECO:0000259" key="2">
    <source>
        <dbReference type="Pfam" id="PF00149"/>
    </source>
</evidence>
<dbReference type="PANTHER" id="PTHR43143">
    <property type="entry name" value="METALLOPHOSPHOESTERASE, CALCINEURIN SUPERFAMILY"/>
    <property type="match status" value="1"/>
</dbReference>
<dbReference type="AlphaFoldDB" id="A0AAU7DM05"/>
<feature type="signal peptide" evidence="1">
    <location>
        <begin position="1"/>
        <end position="30"/>
    </location>
</feature>
<dbReference type="SUPFAM" id="SSF56300">
    <property type="entry name" value="Metallo-dependent phosphatases"/>
    <property type="match status" value="1"/>
</dbReference>
<dbReference type="PANTHER" id="PTHR43143:SF1">
    <property type="entry name" value="SERINE_THREONINE-PROTEIN PHOSPHATASE CPPED1"/>
    <property type="match status" value="1"/>
</dbReference>
<dbReference type="InterPro" id="IPR051918">
    <property type="entry name" value="STPP_CPPED1"/>
</dbReference>
<evidence type="ECO:0000313" key="3">
    <source>
        <dbReference type="EMBL" id="XBH17806.1"/>
    </source>
</evidence>
<keyword evidence="1" id="KW-0732">Signal</keyword>
<organism evidence="3">
    <name type="scientific">Telmatobacter sp. DSM 110680</name>
    <dbReference type="NCBI Taxonomy" id="3036704"/>
    <lineage>
        <taxon>Bacteria</taxon>
        <taxon>Pseudomonadati</taxon>
        <taxon>Acidobacteriota</taxon>
        <taxon>Terriglobia</taxon>
        <taxon>Terriglobales</taxon>
        <taxon>Acidobacteriaceae</taxon>
        <taxon>Telmatobacter</taxon>
    </lineage>
</organism>
<dbReference type="InterPro" id="IPR029052">
    <property type="entry name" value="Metallo-depent_PP-like"/>
</dbReference>
<dbReference type="Pfam" id="PF00149">
    <property type="entry name" value="Metallophos"/>
    <property type="match status" value="1"/>
</dbReference>
<dbReference type="InterPro" id="IPR004843">
    <property type="entry name" value="Calcineurin-like_PHP"/>
</dbReference>
<reference evidence="3" key="1">
    <citation type="submission" date="2023-03" db="EMBL/GenBank/DDBJ databases">
        <title>Edaphobacter sp.</title>
        <authorList>
            <person name="Huber K.J."/>
            <person name="Papendorf J."/>
            <person name="Pilke C."/>
            <person name="Bunk B."/>
            <person name="Sproeer C."/>
            <person name="Pester M."/>
        </authorList>
    </citation>
    <scope>NUCLEOTIDE SEQUENCE</scope>
    <source>
        <strain evidence="3">DSM 110680</strain>
    </source>
</reference>
<sequence length="366" mass="40705">MTFIRTRLLTFATIAGGVCFLSAAGLQATAQSLQASNSIVPPSNLALEQDEKSSKLRPEDLPTNSLISKPGPSFVVQEKELVAGGMVIAFGDQRFTDPANVKVTNPRVRQLMVQKIAEEHPDAILMNGDIPYSGDVVNDYEVFKTESAIWRSEHLRVYPALGNHEFHGDPQQALQHWWNAFPELQDRRWYSVELGKSIYTIALDSDASLAKGSDQLNWLDAQLTHLPKTTKFVVISMHHPPVADVQTRINVSHNPRPNEIVLRDELEALAPTIKARIIVCAGHIHNCERFARGDVTYLVSGGGAASPVQVERTPEDLYQGSEFPNYHFVEFTIHGKTLIGKMYRLADANAATPKWELKDSFEVKAK</sequence>
<name>A0AAU7DM05_9BACT</name>
<evidence type="ECO:0000256" key="1">
    <source>
        <dbReference type="SAM" id="SignalP"/>
    </source>
</evidence>
<dbReference type="RefSeq" id="WP_348263031.1">
    <property type="nucleotide sequence ID" value="NZ_CP121196.1"/>
</dbReference>
<dbReference type="EMBL" id="CP121196">
    <property type="protein sequence ID" value="XBH17806.1"/>
    <property type="molecule type" value="Genomic_DNA"/>
</dbReference>